<evidence type="ECO:0000313" key="2">
    <source>
        <dbReference type="Proteomes" id="UP000005316"/>
    </source>
</evidence>
<dbReference type="EMBL" id="AFPZ01000090">
    <property type="protein sequence ID" value="EGQ22592.1"/>
    <property type="molecule type" value="Genomic_DNA"/>
</dbReference>
<dbReference type="HOGENOM" id="CLU_161841_0_1_9"/>
<protein>
    <recommendedName>
        <fullName evidence="3">Post-transcriptional regulator</fullName>
    </recommendedName>
</protein>
<comment type="caution">
    <text evidence="1">The sequence shown here is derived from an EMBL/GenBank/DDBJ whole genome shotgun (WGS) entry which is preliminary data.</text>
</comment>
<sequence length="125" mass="14964">MYVLAFEIFRKTDEARQKGEAPMDQKLDELYTHVLPALESKKNEFHLYGYTVVTERGLWDYLVQKKWRRKDISNMRPYEIVQDLFKLFPAQFMTYTQTEAQRNSSAFPELSEEERAILFSPRKSN</sequence>
<dbReference type="Pfam" id="PF13797">
    <property type="entry name" value="Post_transc_reg"/>
    <property type="match status" value="1"/>
</dbReference>
<dbReference type="InterPro" id="IPR025716">
    <property type="entry name" value="Post-transcriptional_regulator"/>
</dbReference>
<evidence type="ECO:0008006" key="3">
    <source>
        <dbReference type="Google" id="ProtNLM"/>
    </source>
</evidence>
<reference evidence="1 2" key="1">
    <citation type="submission" date="2011-04" db="EMBL/GenBank/DDBJ databases">
        <authorList>
            <person name="Muzny D."/>
            <person name="Qin X."/>
            <person name="Deng J."/>
            <person name="Jiang H."/>
            <person name="Liu Y."/>
            <person name="Qu J."/>
            <person name="Song X.-Z."/>
            <person name="Zhang L."/>
            <person name="Thornton R."/>
            <person name="Coyle M."/>
            <person name="Francisco L."/>
            <person name="Jackson L."/>
            <person name="Javaid M."/>
            <person name="Korchina V."/>
            <person name="Kovar C."/>
            <person name="Mata R."/>
            <person name="Mathew T."/>
            <person name="Ngo R."/>
            <person name="Nguyen L."/>
            <person name="Nguyen N."/>
            <person name="Okwuonu G."/>
            <person name="Ongeri F."/>
            <person name="Pham C."/>
            <person name="Simmons D."/>
            <person name="Wilczek-Boney K."/>
            <person name="Hale W."/>
            <person name="Jakkamsetti A."/>
            <person name="Pham P."/>
            <person name="Ruth R."/>
            <person name="San Lucas F."/>
            <person name="Warren J."/>
            <person name="Zhang J."/>
            <person name="Zhao Z."/>
            <person name="Zhou C."/>
            <person name="Zhu D."/>
            <person name="Lee S."/>
            <person name="Bess C."/>
            <person name="Blankenburg K."/>
            <person name="Forbes L."/>
            <person name="Fu Q."/>
            <person name="Gubbala S."/>
            <person name="Hirani K."/>
            <person name="Jayaseelan J.C."/>
            <person name="Lara F."/>
            <person name="Munidasa M."/>
            <person name="Palculict T."/>
            <person name="Patil S."/>
            <person name="Pu L.-L."/>
            <person name="Saada N."/>
            <person name="Tang L."/>
            <person name="Weissenberger G."/>
            <person name="Zhu Y."/>
            <person name="Hemphill L."/>
            <person name="Shang Y."/>
            <person name="Youmans B."/>
            <person name="Ayvaz T."/>
            <person name="Ross M."/>
            <person name="Santibanez J."/>
            <person name="Aqrawi P."/>
            <person name="Gross S."/>
            <person name="Joshi V."/>
            <person name="Fowler G."/>
            <person name="Nazareth L."/>
            <person name="Reid J."/>
            <person name="Worley K."/>
            <person name="Petrosino J."/>
            <person name="Highlander S."/>
            <person name="Gibbs R."/>
        </authorList>
    </citation>
    <scope>NUCLEOTIDE SEQUENCE [LARGE SCALE GENOMIC DNA]</scope>
    <source>
        <strain evidence="1 2">2681</strain>
    </source>
</reference>
<dbReference type="AlphaFoldDB" id="F9DVG4"/>
<accession>F9DVG4</accession>
<proteinExistence type="predicted"/>
<evidence type="ECO:0000313" key="1">
    <source>
        <dbReference type="EMBL" id="EGQ22592.1"/>
    </source>
</evidence>
<dbReference type="STRING" id="759851.SAMN04244570_0989"/>
<gene>
    <name evidence="1" type="ORF">HMPREF9372_2795</name>
</gene>
<organism evidence="1 2">
    <name type="scientific">Sporosarcina newyorkensis 2681</name>
    <dbReference type="NCBI Taxonomy" id="1027292"/>
    <lineage>
        <taxon>Bacteria</taxon>
        <taxon>Bacillati</taxon>
        <taxon>Bacillota</taxon>
        <taxon>Bacilli</taxon>
        <taxon>Bacillales</taxon>
        <taxon>Caryophanaceae</taxon>
        <taxon>Sporosarcina</taxon>
    </lineage>
</organism>
<name>F9DVG4_9BACL</name>
<dbReference type="Proteomes" id="UP000005316">
    <property type="component" value="Unassembled WGS sequence"/>
</dbReference>